<accession>A0AA36CFT3</accession>
<keyword evidence="7 8" id="KW-0539">Nucleus</keyword>
<evidence type="ECO:0000313" key="10">
    <source>
        <dbReference type="EMBL" id="CAJ0567556.1"/>
    </source>
</evidence>
<dbReference type="EMBL" id="CATQJA010001501">
    <property type="protein sequence ID" value="CAJ0567556.1"/>
    <property type="molecule type" value="Genomic_DNA"/>
</dbReference>
<dbReference type="PANTHER" id="PTHR13152:SF0">
    <property type="entry name" value="GENERAL TRANSCRIPTION FACTOR IIH SUBUNIT 4"/>
    <property type="match status" value="1"/>
</dbReference>
<comment type="caution">
    <text evidence="10">The sequence shown here is derived from an EMBL/GenBank/DDBJ whole genome shotgun (WGS) entry which is preliminary data.</text>
</comment>
<evidence type="ECO:0000256" key="7">
    <source>
        <dbReference type="ARBA" id="ARBA00023242"/>
    </source>
</evidence>
<evidence type="ECO:0000313" key="11">
    <source>
        <dbReference type="Proteomes" id="UP001177023"/>
    </source>
</evidence>
<comment type="function">
    <text evidence="8">Component of the general transcription and DNA repair factor IIH (TFIIH) core complex which is involved in general and transcription-coupled nucleotide excision repair (NER) of damaged DNA.</text>
</comment>
<dbReference type="InterPro" id="IPR004598">
    <property type="entry name" value="TFIIH_p52/Tfb2"/>
</dbReference>
<keyword evidence="5 8" id="KW-0804">Transcription</keyword>
<dbReference type="GO" id="GO:0005675">
    <property type="term" value="C:transcription factor TFIIH holo complex"/>
    <property type="evidence" value="ECO:0007669"/>
    <property type="project" value="TreeGrafter"/>
</dbReference>
<comment type="subcellular location">
    <subcellularLocation>
        <location evidence="1 8">Nucleus</location>
    </subcellularLocation>
</comment>
<dbReference type="GO" id="GO:0006289">
    <property type="term" value="P:nucleotide-excision repair"/>
    <property type="evidence" value="ECO:0007669"/>
    <property type="project" value="InterPro"/>
</dbReference>
<dbReference type="GO" id="GO:0003690">
    <property type="term" value="F:double-stranded DNA binding"/>
    <property type="evidence" value="ECO:0007669"/>
    <property type="project" value="TreeGrafter"/>
</dbReference>
<proteinExistence type="inferred from homology"/>
<keyword evidence="6 8" id="KW-0234">DNA repair</keyword>
<evidence type="ECO:0000256" key="6">
    <source>
        <dbReference type="ARBA" id="ARBA00023204"/>
    </source>
</evidence>
<evidence type="ECO:0000256" key="8">
    <source>
        <dbReference type="RuleBase" id="RU364024"/>
    </source>
</evidence>
<dbReference type="AlphaFoldDB" id="A0AA36CFT3"/>
<dbReference type="GO" id="GO:0001671">
    <property type="term" value="F:ATPase activator activity"/>
    <property type="evidence" value="ECO:0007669"/>
    <property type="project" value="InterPro"/>
</dbReference>
<dbReference type="Pfam" id="PF18307">
    <property type="entry name" value="Tfb2_C"/>
    <property type="match status" value="1"/>
</dbReference>
<evidence type="ECO:0000259" key="9">
    <source>
        <dbReference type="Pfam" id="PF18307"/>
    </source>
</evidence>
<evidence type="ECO:0000256" key="5">
    <source>
        <dbReference type="ARBA" id="ARBA00023163"/>
    </source>
</evidence>
<name>A0AA36CFT3_9BILA</name>
<dbReference type="Gene3D" id="3.30.70.2610">
    <property type="match status" value="1"/>
</dbReference>
<evidence type="ECO:0000256" key="2">
    <source>
        <dbReference type="ARBA" id="ARBA00007132"/>
    </source>
</evidence>
<sequence>MTDDDAHKGESLFLRYLQTLKPDERQRLFATPASAFFIFRMLPSHAQTTIVKMIWDKKLYSGLTKEGHEVVRQQIGLLSRCGLVEETNSKPRLLKAFRDAYLKASVLGAYGCAGLRAVSEGDEKKAKKDITKNSTERWELVLRYLAIPSDQSLSTVAQKTKQLFKAAGFTTSCDGTPELTSAGFHFLLLSPVQQMWTYMIEYFKFERHGTNDVVEVLDLFIRIVLCVESKIDLEIGGRPFYLEDSWTERQLEIVMHLREIGLVYIRKRKDGHFYLSPLLCNLTIPSDDIDASMQRREGCLVVETNYRVYAYTASSLQLAILSTFTEFLYRFPNMCVGVLTRDSVRKALQVGITAQQIVSYLRMNAHRQSLSRFGPILCVPITVAEQIQLWEEERKRLTYQDVVLYTGFESAREYDGVKQYAEENQILLHSDGSHNRMSVVVSEEGHEKVREWWRSTKHTFTQ</sequence>
<evidence type="ECO:0000256" key="4">
    <source>
        <dbReference type="ARBA" id="ARBA00023015"/>
    </source>
</evidence>
<protein>
    <recommendedName>
        <fullName evidence="8">General transcription factor IIH subunit 4</fullName>
    </recommendedName>
</protein>
<organism evidence="10 11">
    <name type="scientific">Mesorhabditis spiculigera</name>
    <dbReference type="NCBI Taxonomy" id="96644"/>
    <lineage>
        <taxon>Eukaryota</taxon>
        <taxon>Metazoa</taxon>
        <taxon>Ecdysozoa</taxon>
        <taxon>Nematoda</taxon>
        <taxon>Chromadorea</taxon>
        <taxon>Rhabditida</taxon>
        <taxon>Rhabditina</taxon>
        <taxon>Rhabditomorpha</taxon>
        <taxon>Rhabditoidea</taxon>
        <taxon>Rhabditidae</taxon>
        <taxon>Mesorhabditinae</taxon>
        <taxon>Mesorhabditis</taxon>
    </lineage>
</organism>
<keyword evidence="3 8" id="KW-0227">DNA damage</keyword>
<keyword evidence="11" id="KW-1185">Reference proteome</keyword>
<gene>
    <name evidence="10" type="ORF">MSPICULIGERA_LOCUS6105</name>
</gene>
<feature type="domain" description="Transcription factor Tfb2 C-terminal" evidence="9">
    <location>
        <begin position="385"/>
        <end position="454"/>
    </location>
</feature>
<dbReference type="Proteomes" id="UP001177023">
    <property type="component" value="Unassembled WGS sequence"/>
</dbReference>
<reference evidence="10" key="1">
    <citation type="submission" date="2023-06" db="EMBL/GenBank/DDBJ databases">
        <authorList>
            <person name="Delattre M."/>
        </authorList>
    </citation>
    <scope>NUCLEOTIDE SEQUENCE</scope>
    <source>
        <strain evidence="10">AF72</strain>
    </source>
</reference>
<dbReference type="GO" id="GO:0000439">
    <property type="term" value="C:transcription factor TFIIH core complex"/>
    <property type="evidence" value="ECO:0007669"/>
    <property type="project" value="InterPro"/>
</dbReference>
<keyword evidence="4 8" id="KW-0805">Transcription regulation</keyword>
<evidence type="ECO:0000256" key="1">
    <source>
        <dbReference type="ARBA" id="ARBA00004123"/>
    </source>
</evidence>
<dbReference type="Pfam" id="PF03849">
    <property type="entry name" value="Tfb2"/>
    <property type="match status" value="1"/>
</dbReference>
<comment type="similarity">
    <text evidence="2 8">Belongs to the TFB2 family.</text>
</comment>
<evidence type="ECO:0000256" key="3">
    <source>
        <dbReference type="ARBA" id="ARBA00022763"/>
    </source>
</evidence>
<dbReference type="PANTHER" id="PTHR13152">
    <property type="entry name" value="TFIIH, POLYPEPTIDE 4"/>
    <property type="match status" value="1"/>
</dbReference>
<dbReference type="InterPro" id="IPR040662">
    <property type="entry name" value="Tfb2_C"/>
</dbReference>
<feature type="non-terminal residue" evidence="10">
    <location>
        <position position="1"/>
    </location>
</feature>